<name>A0ABS7ALL4_9CLOT</name>
<evidence type="ECO:0000313" key="2">
    <source>
        <dbReference type="Proteomes" id="UP001519921"/>
    </source>
</evidence>
<gene>
    <name evidence="1" type="ORF">KYD98_05525</name>
</gene>
<proteinExistence type="predicted"/>
<keyword evidence="2" id="KW-1185">Reference proteome</keyword>
<accession>A0ABS7ALL4</accession>
<protein>
    <submittedName>
        <fullName evidence="1">Uncharacterized protein</fullName>
    </submittedName>
</protein>
<organism evidence="1 2">
    <name type="scientific">Clostridium weizhouense</name>
    <dbReference type="NCBI Taxonomy" id="2859781"/>
    <lineage>
        <taxon>Bacteria</taxon>
        <taxon>Bacillati</taxon>
        <taxon>Bacillota</taxon>
        <taxon>Clostridia</taxon>
        <taxon>Eubacteriales</taxon>
        <taxon>Clostridiaceae</taxon>
        <taxon>Clostridium</taxon>
    </lineage>
</organism>
<comment type="caution">
    <text evidence="1">The sequence shown here is derived from an EMBL/GenBank/DDBJ whole genome shotgun (WGS) entry which is preliminary data.</text>
</comment>
<reference evidence="1 2" key="1">
    <citation type="submission" date="2021-07" db="EMBL/GenBank/DDBJ databases">
        <title>Clostridium weizhouense sp. nov., an anaerobic bacterium isolated from activated sludge of Petroleum wastewater.</title>
        <authorList>
            <person name="Li Q."/>
        </authorList>
    </citation>
    <scope>NUCLEOTIDE SEQUENCE [LARGE SCALE GENOMIC DNA]</scope>
    <source>
        <strain evidence="1 2">YB-6</strain>
    </source>
</reference>
<dbReference type="RefSeq" id="WP_219778599.1">
    <property type="nucleotide sequence ID" value="NZ_JAHXPT010000003.1"/>
</dbReference>
<dbReference type="EMBL" id="JAHXPT010000003">
    <property type="protein sequence ID" value="MBW6409544.1"/>
    <property type="molecule type" value="Genomic_DNA"/>
</dbReference>
<evidence type="ECO:0000313" key="1">
    <source>
        <dbReference type="EMBL" id="MBW6409544.1"/>
    </source>
</evidence>
<sequence>MGNLIKIAMYAEKRKKNRTVNIEMLEKHILRYNRWLKQTNREDKIESYECFLQSH</sequence>
<dbReference type="Proteomes" id="UP001519921">
    <property type="component" value="Unassembled WGS sequence"/>
</dbReference>